<proteinExistence type="inferred from homology"/>
<accession>A0ABU6JVG1</accession>
<evidence type="ECO:0000259" key="8">
    <source>
        <dbReference type="SMART" id="SM00900"/>
    </source>
</evidence>
<comment type="caution">
    <text evidence="9">The sequence shown here is derived from an EMBL/GenBank/DDBJ whole genome shotgun (WGS) entry which is preliminary data.</text>
</comment>
<evidence type="ECO:0000256" key="4">
    <source>
        <dbReference type="ARBA" id="ARBA00022630"/>
    </source>
</evidence>
<keyword evidence="10" id="KW-1185">Reference proteome</keyword>
<reference evidence="9 10" key="1">
    <citation type="journal article" date="2017" name="Int. J. Syst. Evol. Microbiol.">
        <title>Brenneria populi subsp. brevivirga subsp. nov. isolated from symptomatic bark of Populus x euramericana canker, and description of Brenneria populi subsp. populi subsp. nov.</title>
        <authorList>
            <person name="Zheng M.H."/>
            <person name="Piao C.G."/>
            <person name="Xue H."/>
            <person name="Guo M.W."/>
            <person name="Li Y."/>
        </authorList>
    </citation>
    <scope>NUCLEOTIDE SEQUENCE [LARGE SCALE GENOMIC DNA]</scope>
    <source>
        <strain evidence="9 10">D9-5</strain>
    </source>
</reference>
<evidence type="ECO:0000313" key="9">
    <source>
        <dbReference type="EMBL" id="MEC5344626.1"/>
    </source>
</evidence>
<dbReference type="PRINTS" id="PR00411">
    <property type="entry name" value="PNDRDTASEI"/>
</dbReference>
<dbReference type="RefSeq" id="WP_327619414.1">
    <property type="nucleotide sequence ID" value="NZ_JAYWTM010000024.1"/>
</dbReference>
<evidence type="ECO:0000256" key="3">
    <source>
        <dbReference type="ARBA" id="ARBA00008040"/>
    </source>
</evidence>
<dbReference type="PANTHER" id="PTHR43400">
    <property type="entry name" value="FUMARATE REDUCTASE"/>
    <property type="match status" value="1"/>
</dbReference>
<dbReference type="Gene3D" id="3.90.1010.20">
    <property type="match status" value="1"/>
</dbReference>
<feature type="chain" id="PRO_5045293384" evidence="7">
    <location>
        <begin position="30"/>
        <end position="644"/>
    </location>
</feature>
<keyword evidence="5" id="KW-0274">FAD</keyword>
<dbReference type="Pfam" id="PF04205">
    <property type="entry name" value="FMN_bind"/>
    <property type="match status" value="1"/>
</dbReference>
<organism evidence="9 10">
    <name type="scientific">Brenneria populi</name>
    <dbReference type="NCBI Taxonomy" id="1505588"/>
    <lineage>
        <taxon>Bacteria</taxon>
        <taxon>Pseudomonadati</taxon>
        <taxon>Pseudomonadota</taxon>
        <taxon>Gammaproteobacteria</taxon>
        <taxon>Enterobacterales</taxon>
        <taxon>Pectobacteriaceae</taxon>
        <taxon>Brenneria</taxon>
    </lineage>
</organism>
<evidence type="ECO:0000256" key="1">
    <source>
        <dbReference type="ARBA" id="ARBA00001917"/>
    </source>
</evidence>
<dbReference type="SUPFAM" id="SSF56425">
    <property type="entry name" value="Succinate dehydrogenase/fumarate reductase flavoprotein, catalytic domain"/>
    <property type="match status" value="1"/>
</dbReference>
<protein>
    <submittedName>
        <fullName evidence="9">FAD-dependent oxidoreductase</fullName>
    </submittedName>
</protein>
<keyword evidence="6" id="KW-0560">Oxidoreductase</keyword>
<keyword evidence="4" id="KW-0285">Flavoprotein</keyword>
<evidence type="ECO:0000313" key="10">
    <source>
        <dbReference type="Proteomes" id="UP001309705"/>
    </source>
</evidence>
<dbReference type="SUPFAM" id="SSF51905">
    <property type="entry name" value="FAD/NAD(P)-binding domain"/>
    <property type="match status" value="1"/>
</dbReference>
<evidence type="ECO:0000256" key="6">
    <source>
        <dbReference type="ARBA" id="ARBA00023002"/>
    </source>
</evidence>
<dbReference type="Pfam" id="PF00890">
    <property type="entry name" value="FAD_binding_2"/>
    <property type="match status" value="1"/>
</dbReference>
<dbReference type="PANTHER" id="PTHR43400:SF7">
    <property type="entry name" value="FAD-DEPENDENT OXIDOREDUCTASE 2 FAD BINDING DOMAIN-CONTAINING PROTEIN"/>
    <property type="match status" value="1"/>
</dbReference>
<dbReference type="InterPro" id="IPR003953">
    <property type="entry name" value="FAD-dep_OxRdtase_2_FAD-bd"/>
</dbReference>
<dbReference type="EMBL" id="JAYWTM010000024">
    <property type="protein sequence ID" value="MEC5344626.1"/>
    <property type="molecule type" value="Genomic_DNA"/>
</dbReference>
<keyword evidence="7" id="KW-0732">Signal</keyword>
<dbReference type="Gene3D" id="3.50.50.60">
    <property type="entry name" value="FAD/NAD(P)-binding domain"/>
    <property type="match status" value="1"/>
</dbReference>
<dbReference type="InterPro" id="IPR036188">
    <property type="entry name" value="FAD/NAD-bd_sf"/>
</dbReference>
<comment type="cofactor">
    <cofactor evidence="2">
        <name>FAD</name>
        <dbReference type="ChEBI" id="CHEBI:57692"/>
    </cofactor>
</comment>
<name>A0ABU6JVG1_9GAMM</name>
<comment type="similarity">
    <text evidence="3">Belongs to the FAD-dependent oxidoreductase 2 family. FRD/SDH subfamily.</text>
</comment>
<sequence length="644" mass="67708">MKMKKRRSTWQWRSAILLLACSMTGFSYADTPNGKITAGQYSATEKGNEGMVGVKVTVDAAGVIKDIEVDSSQETPELGGVAGPQVGKAIVDNQSLAVDGMTGATMTSNAVKRAVSAALLKAGADVARYQGKAAKQGQDEEMRVDVVVVGGGVSGTAAALAAAEKGAKVLVVEKMPVLGGAGRMASGFTAVESSLQKAKGMKYTAAELTQRLLEYNQYLSNGPLTKKIVDKSASTVDWMIGHGVELEIIATTRDAKQSSVQQAHLDDPIKSDVYHRIKNGGEAAYKTLYAEFAKLGGKVMTATTGKSLLQDDKGNVTGLIAEKADGGKLTVHARAVILASGGFGANKQMLDEAMLTSNIFPLAWPNMGEGLKMAWAAGGAKWDMQSALIHAAQLVGIEPSEEAHHGGGEQAKGDSPLIWLLKSPLLWVDVAGERFADEGHIYDTAFWANVAYSVGGNYYIVVDTPTLKSFTKNAMPFPLSGAGPANPPKPGDFVALADAGVKGGKSDTIFKGKDIAELASQMGIAPERLKATVERYNGHVKAKQDKDFGKKADYLAYGIEKGPFYAFKAVVVSLSSLGGVRVNSDLQVTDVNLRPIPGLYAVGNNAAGFYSVPGYPPYQGLANGFALNSGRIAGEHAAQVILKK</sequence>
<comment type="cofactor">
    <cofactor evidence="1">
        <name>FMN</name>
        <dbReference type="ChEBI" id="CHEBI:58210"/>
    </cofactor>
</comment>
<dbReference type="Proteomes" id="UP001309705">
    <property type="component" value="Unassembled WGS sequence"/>
</dbReference>
<dbReference type="InterPro" id="IPR027477">
    <property type="entry name" value="Succ_DH/fumarate_Rdtase_cat_sf"/>
</dbReference>
<evidence type="ECO:0000256" key="7">
    <source>
        <dbReference type="SAM" id="SignalP"/>
    </source>
</evidence>
<gene>
    <name evidence="9" type="ORF">VSX58_18685</name>
</gene>
<dbReference type="InterPro" id="IPR050315">
    <property type="entry name" value="FAD-oxidoreductase_2"/>
</dbReference>
<feature type="signal peptide" evidence="7">
    <location>
        <begin position="1"/>
        <end position="29"/>
    </location>
</feature>
<feature type="domain" description="FMN-binding" evidence="8">
    <location>
        <begin position="47"/>
        <end position="122"/>
    </location>
</feature>
<dbReference type="SMART" id="SM00900">
    <property type="entry name" value="FMN_bind"/>
    <property type="match status" value="1"/>
</dbReference>
<dbReference type="Gene3D" id="3.90.700.10">
    <property type="entry name" value="Succinate dehydrogenase/fumarate reductase flavoprotein, catalytic domain"/>
    <property type="match status" value="1"/>
</dbReference>
<evidence type="ECO:0000256" key="5">
    <source>
        <dbReference type="ARBA" id="ARBA00022827"/>
    </source>
</evidence>
<evidence type="ECO:0000256" key="2">
    <source>
        <dbReference type="ARBA" id="ARBA00001974"/>
    </source>
</evidence>
<dbReference type="InterPro" id="IPR007329">
    <property type="entry name" value="FMN-bd"/>
</dbReference>